<reference evidence="1 2" key="2">
    <citation type="submission" date="2013-09" db="EMBL/GenBank/DDBJ databases">
        <title>Whole genome comparison of six Crocosphaera watsonii strains with differing phenotypes.</title>
        <authorList>
            <person name="Bench S.R."/>
            <person name="Heller P."/>
            <person name="Frank I."/>
            <person name="Arciniega M."/>
            <person name="Shilova I.N."/>
            <person name="Zehr J.P."/>
        </authorList>
    </citation>
    <scope>NUCLEOTIDE SEQUENCE [LARGE SCALE GENOMIC DNA]</scope>
    <source>
        <strain evidence="1 2">WH 8502</strain>
    </source>
</reference>
<dbReference type="Proteomes" id="UP000018348">
    <property type="component" value="Unassembled WGS sequence"/>
</dbReference>
<comment type="caution">
    <text evidence="1">The sequence shown here is derived from an EMBL/GenBank/DDBJ whole genome shotgun (WGS) entry which is preliminary data.</text>
</comment>
<gene>
    <name evidence="1" type="ORF">CWATWH8502_2248</name>
</gene>
<dbReference type="EMBL" id="CAQK01000798">
    <property type="protein sequence ID" value="CCQ53260.1"/>
    <property type="molecule type" value="Genomic_DNA"/>
</dbReference>
<organism evidence="1 2">
    <name type="scientific">Crocosphaera watsonii WH 8502</name>
    <dbReference type="NCBI Taxonomy" id="423474"/>
    <lineage>
        <taxon>Bacteria</taxon>
        <taxon>Bacillati</taxon>
        <taxon>Cyanobacteriota</taxon>
        <taxon>Cyanophyceae</taxon>
        <taxon>Oscillatoriophycideae</taxon>
        <taxon>Chroococcales</taxon>
        <taxon>Aphanothecaceae</taxon>
        <taxon>Crocosphaera</taxon>
    </lineage>
</organism>
<proteinExistence type="predicted"/>
<dbReference type="AlphaFoldDB" id="T2IM23"/>
<accession>T2IM23</accession>
<name>T2IM23_CROWT</name>
<sequence>MLYPNASINVGIAFSWQLKAKDRTAMSNPTAESAFCTASIKP</sequence>
<evidence type="ECO:0000313" key="2">
    <source>
        <dbReference type="Proteomes" id="UP000018348"/>
    </source>
</evidence>
<reference evidence="1 2" key="1">
    <citation type="submission" date="2013-01" db="EMBL/GenBank/DDBJ databases">
        <authorList>
            <person name="Bench S."/>
        </authorList>
    </citation>
    <scope>NUCLEOTIDE SEQUENCE [LARGE SCALE GENOMIC DNA]</scope>
    <source>
        <strain evidence="1 2">WH 8502</strain>
    </source>
</reference>
<evidence type="ECO:0000313" key="1">
    <source>
        <dbReference type="EMBL" id="CCQ53260.1"/>
    </source>
</evidence>
<protein>
    <submittedName>
        <fullName evidence="1">Uncharacterized protein</fullName>
    </submittedName>
</protein>